<keyword evidence="3" id="KW-0804">Transcription</keyword>
<evidence type="ECO:0000256" key="4">
    <source>
        <dbReference type="SAM" id="Coils"/>
    </source>
</evidence>
<organism evidence="6 7">
    <name type="scientific">Nocardioides silvaticus</name>
    <dbReference type="NCBI Taxonomy" id="2201891"/>
    <lineage>
        <taxon>Bacteria</taxon>
        <taxon>Bacillati</taxon>
        <taxon>Actinomycetota</taxon>
        <taxon>Actinomycetes</taxon>
        <taxon>Propionibacteriales</taxon>
        <taxon>Nocardioidaceae</taxon>
        <taxon>Nocardioides</taxon>
    </lineage>
</organism>
<dbReference type="SMART" id="SM00422">
    <property type="entry name" value="HTH_MERR"/>
    <property type="match status" value="1"/>
</dbReference>
<dbReference type="PANTHER" id="PTHR30204">
    <property type="entry name" value="REDOX-CYCLING DRUG-SENSING TRANSCRIPTIONAL ACTIVATOR SOXR"/>
    <property type="match status" value="1"/>
</dbReference>
<evidence type="ECO:0000256" key="1">
    <source>
        <dbReference type="ARBA" id="ARBA00023015"/>
    </source>
</evidence>
<accession>A0A316TMS3</accession>
<dbReference type="OrthoDB" id="9809391at2"/>
<evidence type="ECO:0000256" key="2">
    <source>
        <dbReference type="ARBA" id="ARBA00023125"/>
    </source>
</evidence>
<dbReference type="EMBL" id="QGDD01000001">
    <property type="protein sequence ID" value="PWN04961.1"/>
    <property type="molecule type" value="Genomic_DNA"/>
</dbReference>
<dbReference type="AlphaFoldDB" id="A0A316TMS3"/>
<dbReference type="InterPro" id="IPR009061">
    <property type="entry name" value="DNA-bd_dom_put_sf"/>
</dbReference>
<dbReference type="Pfam" id="PF09278">
    <property type="entry name" value="MerR-DNA-bind"/>
    <property type="match status" value="1"/>
</dbReference>
<gene>
    <name evidence="6" type="ORF">DJ010_01400</name>
</gene>
<keyword evidence="1" id="KW-0805">Transcription regulation</keyword>
<evidence type="ECO:0000256" key="3">
    <source>
        <dbReference type="ARBA" id="ARBA00023163"/>
    </source>
</evidence>
<dbReference type="InterPro" id="IPR015358">
    <property type="entry name" value="Tscrpt_reg_MerR_DNA-bd"/>
</dbReference>
<dbReference type="SUPFAM" id="SSF46955">
    <property type="entry name" value="Putative DNA-binding domain"/>
    <property type="match status" value="1"/>
</dbReference>
<reference evidence="6 7" key="1">
    <citation type="submission" date="2018-05" db="EMBL/GenBank/DDBJ databases">
        <title>Nocardioides silvaticus genome.</title>
        <authorList>
            <person name="Li C."/>
            <person name="Wang G."/>
        </authorList>
    </citation>
    <scope>NUCLEOTIDE SEQUENCE [LARGE SCALE GENOMIC DNA]</scope>
    <source>
        <strain evidence="6 7">CCTCC AB 2018079</strain>
    </source>
</reference>
<keyword evidence="2" id="KW-0238">DNA-binding</keyword>
<dbReference type="GO" id="GO:0003700">
    <property type="term" value="F:DNA-binding transcription factor activity"/>
    <property type="evidence" value="ECO:0007669"/>
    <property type="project" value="InterPro"/>
</dbReference>
<evidence type="ECO:0000313" key="6">
    <source>
        <dbReference type="EMBL" id="PWN04961.1"/>
    </source>
</evidence>
<keyword evidence="4" id="KW-0175">Coiled coil</keyword>
<dbReference type="GO" id="GO:0003677">
    <property type="term" value="F:DNA binding"/>
    <property type="evidence" value="ECO:0007669"/>
    <property type="project" value="UniProtKB-KW"/>
</dbReference>
<dbReference type="PANTHER" id="PTHR30204:SF94">
    <property type="entry name" value="HEAVY METAL-DEPENDENT TRANSCRIPTIONAL REGULATOR HI_0293-RELATED"/>
    <property type="match status" value="1"/>
</dbReference>
<dbReference type="Proteomes" id="UP000245507">
    <property type="component" value="Unassembled WGS sequence"/>
</dbReference>
<feature type="domain" description="HTH merR-type" evidence="5">
    <location>
        <begin position="17"/>
        <end position="52"/>
    </location>
</feature>
<evidence type="ECO:0000313" key="7">
    <source>
        <dbReference type="Proteomes" id="UP000245507"/>
    </source>
</evidence>
<evidence type="ECO:0000259" key="5">
    <source>
        <dbReference type="PROSITE" id="PS50937"/>
    </source>
</evidence>
<keyword evidence="7" id="KW-1185">Reference proteome</keyword>
<sequence length="122" mass="13707">MFRPRRLRAGGINPVRAGYRLFTDDDIAVLRFIRQAKTLGLTLAEINDILSLQHGGAQPCGRVTPLLDTHIDQIDRTRAELRQLRRALLTARRTADRARRSGGDAVVCRIIETREAPDPVPE</sequence>
<name>A0A316TMS3_9ACTN</name>
<feature type="coiled-coil region" evidence="4">
    <location>
        <begin position="67"/>
        <end position="101"/>
    </location>
</feature>
<protein>
    <submittedName>
        <fullName evidence="6">Heavy metal-responsive transcriptional regulator</fullName>
    </submittedName>
</protein>
<comment type="caution">
    <text evidence="6">The sequence shown here is derived from an EMBL/GenBank/DDBJ whole genome shotgun (WGS) entry which is preliminary data.</text>
</comment>
<dbReference type="PROSITE" id="PS50937">
    <property type="entry name" value="HTH_MERR_2"/>
    <property type="match status" value="1"/>
</dbReference>
<dbReference type="InterPro" id="IPR000551">
    <property type="entry name" value="MerR-type_HTH_dom"/>
</dbReference>
<dbReference type="InterPro" id="IPR047057">
    <property type="entry name" value="MerR_fam"/>
</dbReference>
<dbReference type="Gene3D" id="1.10.1660.10">
    <property type="match status" value="1"/>
</dbReference>
<proteinExistence type="predicted"/>